<gene>
    <name evidence="2" type="ORF">ACFQHR_10605</name>
</gene>
<keyword evidence="3" id="KW-1185">Reference proteome</keyword>
<organism evidence="2 3">
    <name type="scientific">Rufibacter roseus</name>
    <dbReference type="NCBI Taxonomy" id="1567108"/>
    <lineage>
        <taxon>Bacteria</taxon>
        <taxon>Pseudomonadati</taxon>
        <taxon>Bacteroidota</taxon>
        <taxon>Cytophagia</taxon>
        <taxon>Cytophagales</taxon>
        <taxon>Hymenobacteraceae</taxon>
        <taxon>Rufibacter</taxon>
    </lineage>
</organism>
<feature type="region of interest" description="Disordered" evidence="1">
    <location>
        <begin position="1"/>
        <end position="26"/>
    </location>
</feature>
<sequence length="354" mass="37428">MAIRNKTQLESDISGNVKSGGTPSKTTAADLRTVFTNLVDTVFNFFASANTWTGVNDFTGTLKYKGTDLDQKYASLSTNPPPTESTAQQGVVWSTPPTVSVSGGTAIISAFTPTVNGTERNVTQATPTFVYPADGFHYRVFVILNFADPAAPYSTLKLGDTAATTAPAVAPTLSDTTEKYISQFVVRSDGAVVPPPSAELQENVTQTGQNGVKSSGIWSFVTNALGGKQNTLTFDSAPTAASTNPVESGGVKTYVDNIYTPQLDYNQFDLTCEVAFVGKVVIESVTNIRNCTGFSYALFTPSNETLGAARTTLTDINADIAALAEGAVYEVHITIPPLAQGKDFAKAILRAVKL</sequence>
<name>A0ABW2DJN3_9BACT</name>
<dbReference type="EMBL" id="JBHSYQ010000004">
    <property type="protein sequence ID" value="MFC6998077.1"/>
    <property type="molecule type" value="Genomic_DNA"/>
</dbReference>
<dbReference type="Proteomes" id="UP001596405">
    <property type="component" value="Unassembled WGS sequence"/>
</dbReference>
<evidence type="ECO:0000313" key="3">
    <source>
        <dbReference type="Proteomes" id="UP001596405"/>
    </source>
</evidence>
<proteinExistence type="predicted"/>
<evidence type="ECO:0008006" key="4">
    <source>
        <dbReference type="Google" id="ProtNLM"/>
    </source>
</evidence>
<evidence type="ECO:0000256" key="1">
    <source>
        <dbReference type="SAM" id="MobiDB-lite"/>
    </source>
</evidence>
<evidence type="ECO:0000313" key="2">
    <source>
        <dbReference type="EMBL" id="MFC6998077.1"/>
    </source>
</evidence>
<accession>A0ABW2DJN3</accession>
<comment type="caution">
    <text evidence="2">The sequence shown here is derived from an EMBL/GenBank/DDBJ whole genome shotgun (WGS) entry which is preliminary data.</text>
</comment>
<reference evidence="3" key="1">
    <citation type="journal article" date="2019" name="Int. J. Syst. Evol. Microbiol.">
        <title>The Global Catalogue of Microorganisms (GCM) 10K type strain sequencing project: providing services to taxonomists for standard genome sequencing and annotation.</title>
        <authorList>
            <consortium name="The Broad Institute Genomics Platform"/>
            <consortium name="The Broad Institute Genome Sequencing Center for Infectious Disease"/>
            <person name="Wu L."/>
            <person name="Ma J."/>
        </authorList>
    </citation>
    <scope>NUCLEOTIDE SEQUENCE [LARGE SCALE GENOMIC DNA]</scope>
    <source>
        <strain evidence="3">CGMCC 4.7393</strain>
    </source>
</reference>
<dbReference type="RefSeq" id="WP_066621669.1">
    <property type="nucleotide sequence ID" value="NZ_JBHSYQ010000004.1"/>
</dbReference>
<protein>
    <recommendedName>
        <fullName evidence="4">Baseplate protein J-like domain-containing protein</fullName>
    </recommendedName>
</protein>